<dbReference type="PROSITE" id="PS50404">
    <property type="entry name" value="GST_NTER"/>
    <property type="match status" value="1"/>
</dbReference>
<dbReference type="GO" id="GO:0006749">
    <property type="term" value="P:glutathione metabolic process"/>
    <property type="evidence" value="ECO:0007669"/>
    <property type="project" value="TreeGrafter"/>
</dbReference>
<dbReference type="Gene3D" id="1.20.1050.10">
    <property type="match status" value="1"/>
</dbReference>
<dbReference type="InterPro" id="IPR004045">
    <property type="entry name" value="Glutathione_S-Trfase_N"/>
</dbReference>
<dbReference type="CDD" id="cd03038">
    <property type="entry name" value="GST_N_etherase_LigE"/>
    <property type="match status" value="1"/>
</dbReference>
<dbReference type="Proteomes" id="UP000714275">
    <property type="component" value="Unassembled WGS sequence"/>
</dbReference>
<organism evidence="2 3">
    <name type="scientific">Suillus placidus</name>
    <dbReference type="NCBI Taxonomy" id="48579"/>
    <lineage>
        <taxon>Eukaryota</taxon>
        <taxon>Fungi</taxon>
        <taxon>Dikarya</taxon>
        <taxon>Basidiomycota</taxon>
        <taxon>Agaricomycotina</taxon>
        <taxon>Agaricomycetes</taxon>
        <taxon>Agaricomycetidae</taxon>
        <taxon>Boletales</taxon>
        <taxon>Suillineae</taxon>
        <taxon>Suillaceae</taxon>
        <taxon>Suillus</taxon>
    </lineage>
</organism>
<dbReference type="Pfam" id="PF13409">
    <property type="entry name" value="GST_N_2"/>
    <property type="match status" value="1"/>
</dbReference>
<dbReference type="GO" id="GO:0004364">
    <property type="term" value="F:glutathione transferase activity"/>
    <property type="evidence" value="ECO:0007669"/>
    <property type="project" value="TreeGrafter"/>
</dbReference>
<evidence type="ECO:0000313" key="3">
    <source>
        <dbReference type="Proteomes" id="UP000714275"/>
    </source>
</evidence>
<dbReference type="Gene3D" id="3.40.30.10">
    <property type="entry name" value="Glutaredoxin"/>
    <property type="match status" value="1"/>
</dbReference>
<evidence type="ECO:0000313" key="2">
    <source>
        <dbReference type="EMBL" id="KAG1768427.1"/>
    </source>
</evidence>
<keyword evidence="3" id="KW-1185">Reference proteome</keyword>
<dbReference type="InterPro" id="IPR036249">
    <property type="entry name" value="Thioredoxin-like_sf"/>
</dbReference>
<accession>A0A9P7CXI5</accession>
<name>A0A9P7CXI5_9AGAM</name>
<reference evidence="2" key="1">
    <citation type="journal article" date="2020" name="New Phytol.">
        <title>Comparative genomics reveals dynamic genome evolution in host specialist ectomycorrhizal fungi.</title>
        <authorList>
            <person name="Lofgren L.A."/>
            <person name="Nguyen N.H."/>
            <person name="Vilgalys R."/>
            <person name="Ruytinx J."/>
            <person name="Liao H.L."/>
            <person name="Branco S."/>
            <person name="Kuo A."/>
            <person name="LaButti K."/>
            <person name="Lipzen A."/>
            <person name="Andreopoulos W."/>
            <person name="Pangilinan J."/>
            <person name="Riley R."/>
            <person name="Hundley H."/>
            <person name="Na H."/>
            <person name="Barry K."/>
            <person name="Grigoriev I.V."/>
            <person name="Stajich J.E."/>
            <person name="Kennedy P.G."/>
        </authorList>
    </citation>
    <scope>NUCLEOTIDE SEQUENCE</scope>
    <source>
        <strain evidence="2">DOB743</strain>
    </source>
</reference>
<comment type="caution">
    <text evidence="2">The sequence shown here is derived from an EMBL/GenBank/DDBJ whole genome shotgun (WGS) entry which is preliminary data.</text>
</comment>
<dbReference type="EMBL" id="JABBWD010000079">
    <property type="protein sequence ID" value="KAG1768427.1"/>
    <property type="molecule type" value="Genomic_DNA"/>
</dbReference>
<dbReference type="PANTHER" id="PTHR42673">
    <property type="entry name" value="MALEYLACETOACETATE ISOMERASE"/>
    <property type="match status" value="1"/>
</dbReference>
<dbReference type="OrthoDB" id="4951845at2759"/>
<dbReference type="InterPro" id="IPR036282">
    <property type="entry name" value="Glutathione-S-Trfase_C_sf"/>
</dbReference>
<feature type="domain" description="GST N-terminal" evidence="1">
    <location>
        <begin position="66"/>
        <end position="157"/>
    </location>
</feature>
<dbReference type="InterPro" id="IPR054416">
    <property type="entry name" value="GST_UstS-like_C"/>
</dbReference>
<dbReference type="AlphaFoldDB" id="A0A9P7CXI5"/>
<dbReference type="GO" id="GO:0006559">
    <property type="term" value="P:L-phenylalanine catabolic process"/>
    <property type="evidence" value="ECO:0007669"/>
    <property type="project" value="TreeGrafter"/>
</dbReference>
<dbReference type="SUPFAM" id="SSF52833">
    <property type="entry name" value="Thioredoxin-like"/>
    <property type="match status" value="1"/>
</dbReference>
<gene>
    <name evidence="2" type="ORF">EV702DRAFT_719995</name>
</gene>
<sequence>MNTLGLEKANIHRVKQGMMLVSFPCLTCIITPFGAQTETSSVRSTILWQTQTHSINMTSPIIFYDLPSTLTVNAWSPNTWKTRYALNIKGVAYKTEWVEYPDIEALAKKIGAPPTGAKADGSPSYTLPIINDPNTGKVVSDSFLIAEYLDATYPSGTTLFPPGTKPLMAALEAGVIGGIGSIFPHQLAISCYILNPSSEKYFRATREATYGKKIEEFSPAGAQRDADWAKAKEGLAAVDGWLSKNGGGKFVMGNTVSYADGILGAWLTWIKIANGESSAAWKDFASWHGGRWGTYITNLQPFATVL</sequence>
<proteinExistence type="predicted"/>
<dbReference type="SUPFAM" id="SSF47616">
    <property type="entry name" value="GST C-terminal domain-like"/>
    <property type="match status" value="1"/>
</dbReference>
<dbReference type="GO" id="GO:0016034">
    <property type="term" value="F:maleylacetoacetate isomerase activity"/>
    <property type="evidence" value="ECO:0007669"/>
    <property type="project" value="TreeGrafter"/>
</dbReference>
<protein>
    <recommendedName>
        <fullName evidence="1">GST N-terminal domain-containing protein</fullName>
    </recommendedName>
</protein>
<dbReference type="Pfam" id="PF22041">
    <property type="entry name" value="GST_C_7"/>
    <property type="match status" value="1"/>
</dbReference>
<dbReference type="PANTHER" id="PTHR42673:SF4">
    <property type="entry name" value="MALEYLACETOACETATE ISOMERASE"/>
    <property type="match status" value="1"/>
</dbReference>
<evidence type="ECO:0000259" key="1">
    <source>
        <dbReference type="PROSITE" id="PS50404"/>
    </source>
</evidence>